<dbReference type="EMBL" id="JBHULX010000039">
    <property type="protein sequence ID" value="MFD2592521.1"/>
    <property type="molecule type" value="Genomic_DNA"/>
</dbReference>
<name>A0ABW5NBN6_9FLAO</name>
<keyword evidence="2" id="KW-1185">Reference proteome</keyword>
<comment type="caution">
    <text evidence="1">The sequence shown here is derived from an EMBL/GenBank/DDBJ whole genome shotgun (WGS) entry which is preliminary data.</text>
</comment>
<evidence type="ECO:0000313" key="2">
    <source>
        <dbReference type="Proteomes" id="UP001597459"/>
    </source>
</evidence>
<dbReference type="Proteomes" id="UP001597459">
    <property type="component" value="Unassembled WGS sequence"/>
</dbReference>
<evidence type="ECO:0000313" key="1">
    <source>
        <dbReference type="EMBL" id="MFD2592521.1"/>
    </source>
</evidence>
<dbReference type="RefSeq" id="WP_176030478.1">
    <property type="nucleotide sequence ID" value="NZ_JBHSJV010000001.1"/>
</dbReference>
<gene>
    <name evidence="1" type="ORF">ACFSTE_16920</name>
</gene>
<protein>
    <submittedName>
        <fullName evidence="1">Uncharacterized protein</fullName>
    </submittedName>
</protein>
<sequence>MKIDKCLIKEFIKKAAQNGFLKIKDHRGNNIVLDNGIFTFNGCKQPKTIDSIETIFLEAFKLTRVLHLDNKRFVREGSRWIERAS</sequence>
<reference evidence="2" key="1">
    <citation type="journal article" date="2019" name="Int. J. Syst. Evol. Microbiol.">
        <title>The Global Catalogue of Microorganisms (GCM) 10K type strain sequencing project: providing services to taxonomists for standard genome sequencing and annotation.</title>
        <authorList>
            <consortium name="The Broad Institute Genomics Platform"/>
            <consortium name="The Broad Institute Genome Sequencing Center for Infectious Disease"/>
            <person name="Wu L."/>
            <person name="Ma J."/>
        </authorList>
    </citation>
    <scope>NUCLEOTIDE SEQUENCE [LARGE SCALE GENOMIC DNA]</scope>
    <source>
        <strain evidence="2">KCTC 42423</strain>
    </source>
</reference>
<accession>A0ABW5NBN6</accession>
<proteinExistence type="predicted"/>
<organism evidence="1 2">
    <name type="scientific">Aquimarina hainanensis</name>
    <dbReference type="NCBI Taxonomy" id="1578017"/>
    <lineage>
        <taxon>Bacteria</taxon>
        <taxon>Pseudomonadati</taxon>
        <taxon>Bacteroidota</taxon>
        <taxon>Flavobacteriia</taxon>
        <taxon>Flavobacteriales</taxon>
        <taxon>Flavobacteriaceae</taxon>
        <taxon>Aquimarina</taxon>
    </lineage>
</organism>